<name>A0ABD3UPY3_9LAMI</name>
<dbReference type="InterPro" id="IPR000640">
    <property type="entry name" value="EFG_V-like"/>
</dbReference>
<dbReference type="Gene3D" id="3.90.1430.10">
    <property type="entry name" value="Yeast translation eEF2 (G' domain)"/>
    <property type="match status" value="1"/>
</dbReference>
<dbReference type="Pfam" id="PF00009">
    <property type="entry name" value="GTP_EFTU"/>
    <property type="match status" value="1"/>
</dbReference>
<dbReference type="InterPro" id="IPR014721">
    <property type="entry name" value="Ribsml_uS5_D2-typ_fold_subgr"/>
</dbReference>
<dbReference type="InterPro" id="IPR035647">
    <property type="entry name" value="EFG_III/V"/>
</dbReference>
<dbReference type="AlphaFoldDB" id="A0ABD3UPY3"/>
<dbReference type="Pfam" id="PF00679">
    <property type="entry name" value="EFG_C"/>
    <property type="match status" value="1"/>
</dbReference>
<dbReference type="SMART" id="SM00838">
    <property type="entry name" value="EFG_C"/>
    <property type="match status" value="1"/>
</dbReference>
<dbReference type="Gene3D" id="3.40.50.300">
    <property type="entry name" value="P-loop containing nucleotide triphosphate hydrolases"/>
    <property type="match status" value="1"/>
</dbReference>
<dbReference type="InterPro" id="IPR000795">
    <property type="entry name" value="T_Tr_GTP-bd_dom"/>
</dbReference>
<comment type="caution">
    <text evidence="2">The sequence shown here is derived from an EMBL/GenBank/DDBJ whole genome shotgun (WGS) entry which is preliminary data.</text>
</comment>
<dbReference type="Gene3D" id="2.40.30.10">
    <property type="entry name" value="Translation factors"/>
    <property type="match status" value="1"/>
</dbReference>
<dbReference type="SUPFAM" id="SSF54211">
    <property type="entry name" value="Ribosomal protein S5 domain 2-like"/>
    <property type="match status" value="1"/>
</dbReference>
<gene>
    <name evidence="2" type="ORF">ACJIZ3_012212</name>
</gene>
<feature type="domain" description="Elongation factor EFG" evidence="1">
    <location>
        <begin position="686"/>
        <end position="774"/>
    </location>
</feature>
<proteinExistence type="predicted"/>
<dbReference type="Gene3D" id="3.30.70.240">
    <property type="match status" value="1"/>
</dbReference>
<sequence>MDEEVEQISELTTIKPVKRREHEAGEVSLTPQLEKLILKIMSDATRVRNVALVGPLQHGKTSFTDMLVKRQHADFIDIASPVHNIDKYTQFTTKLDELERTISIKAVPISLVLQNSNSVPHLCNIMETPGHPDFSDELIAALRLADGEVLIVDAVEGVTVRCFVVLLIGELKLSPEVAYYKLQDTIKVINEHIKYVTPPAEHIQAIDPSYGNVCYASAKEGWLFTLQSFAKQCAKLHPNPFDANNFASYLWGDWYFDPVDKCFKEKQADSGAKLSFVQFVLEPLHKLHSQGIEVDNKNVEATFREVCLISSCSNYQLNDRSAFGSSSATGFTDMLVEHIPSAGKAARHKLKHIYPGSKTSGIYLAMESCYKSGSLMADIPKLYPRYDWRYFDSFGRVYSGEIEVGDTIGILSSDNDADDDEDPLRILDEKVTMLWVYLGRQKVCVNKVPAGAWVLIEVDNGDKKATTFCRSDIKDFHPDVRKFKPLQLNPFHVVKRKVEATIEATNRETQQESYRDLCTLAKSYAPMITEGYGDYTILGTGELYLDSAWKDLTELYSALEWKSAGPFVSFSETISKSSAKCSAVTCDEKNKITVALFKYRFPSVLLDVKLLSEIDDSLLKKVAEFIHYGFRHHVREGPLCGEPMRDVTFRILDLEIEPYESDGYRHDIVAMVYRAAYLALLKATPVLMEPLYRVQIYALEECRGVILELLNGRRGDIISEVTQSTCTYEAKLPVTESFGFAKELHHLMRGQAHCSLTFDGWAIAPFLPSCIDQTFSSPVKYFGHKYVLETRRLKKMYKLTSDAKFDEMTISLLAGEDSELHDQLVGLQHQFKKMIC</sequence>
<dbReference type="SUPFAM" id="SSF52540">
    <property type="entry name" value="P-loop containing nucleoside triphosphate hydrolases"/>
    <property type="match status" value="1"/>
</dbReference>
<dbReference type="InterPro" id="IPR020568">
    <property type="entry name" value="Ribosomal_Su5_D2-typ_SF"/>
</dbReference>
<keyword evidence="3" id="KW-1185">Reference proteome</keyword>
<dbReference type="EMBL" id="JBJXBP010000001">
    <property type="protein sequence ID" value="KAL3850330.1"/>
    <property type="molecule type" value="Genomic_DNA"/>
</dbReference>
<dbReference type="SUPFAM" id="SSF54980">
    <property type="entry name" value="EF-G C-terminal domain-like"/>
    <property type="match status" value="1"/>
</dbReference>
<reference evidence="2 3" key="1">
    <citation type="submission" date="2024-12" db="EMBL/GenBank/DDBJ databases">
        <title>The unique morphological basis and parallel evolutionary history of personate flowers in Penstemon.</title>
        <authorList>
            <person name="Depatie T.H."/>
            <person name="Wessinger C.A."/>
        </authorList>
    </citation>
    <scope>NUCLEOTIDE SEQUENCE [LARGE SCALE GENOMIC DNA]</scope>
    <source>
        <strain evidence="2">WTNN_2</strain>
        <tissue evidence="2">Leaf</tissue>
    </source>
</reference>
<dbReference type="Gene3D" id="3.30.230.10">
    <property type="match status" value="1"/>
</dbReference>
<organism evidence="2 3">
    <name type="scientific">Penstemon smallii</name>
    <dbReference type="NCBI Taxonomy" id="265156"/>
    <lineage>
        <taxon>Eukaryota</taxon>
        <taxon>Viridiplantae</taxon>
        <taxon>Streptophyta</taxon>
        <taxon>Embryophyta</taxon>
        <taxon>Tracheophyta</taxon>
        <taxon>Spermatophyta</taxon>
        <taxon>Magnoliopsida</taxon>
        <taxon>eudicotyledons</taxon>
        <taxon>Gunneridae</taxon>
        <taxon>Pentapetalae</taxon>
        <taxon>asterids</taxon>
        <taxon>lamiids</taxon>
        <taxon>Lamiales</taxon>
        <taxon>Plantaginaceae</taxon>
        <taxon>Cheloneae</taxon>
        <taxon>Penstemon</taxon>
    </lineage>
</organism>
<dbReference type="InterPro" id="IPR027417">
    <property type="entry name" value="P-loop_NTPase"/>
</dbReference>
<dbReference type="SUPFAM" id="SSF50447">
    <property type="entry name" value="Translation proteins"/>
    <property type="match status" value="1"/>
</dbReference>
<protein>
    <recommendedName>
        <fullName evidence="1">Elongation factor EFG domain-containing protein</fullName>
    </recommendedName>
</protein>
<evidence type="ECO:0000313" key="2">
    <source>
        <dbReference type="EMBL" id="KAL3850330.1"/>
    </source>
</evidence>
<dbReference type="Proteomes" id="UP001634393">
    <property type="component" value="Unassembled WGS sequence"/>
</dbReference>
<dbReference type="PANTHER" id="PTHR42908:SF6">
    <property type="entry name" value="116 KDA U5 SMALL NUCLEAR RIBONUCLEOPROTEIN COMPONENT"/>
    <property type="match status" value="1"/>
</dbReference>
<evidence type="ECO:0000259" key="1">
    <source>
        <dbReference type="SMART" id="SM00838"/>
    </source>
</evidence>
<dbReference type="PANTHER" id="PTHR42908">
    <property type="entry name" value="TRANSLATION ELONGATION FACTOR-RELATED"/>
    <property type="match status" value="1"/>
</dbReference>
<accession>A0ABD3UPY3</accession>
<dbReference type="InterPro" id="IPR009000">
    <property type="entry name" value="Transl_B-barrel_sf"/>
</dbReference>
<evidence type="ECO:0000313" key="3">
    <source>
        <dbReference type="Proteomes" id="UP001634393"/>
    </source>
</evidence>